<dbReference type="RefSeq" id="WP_189855709.1">
    <property type="nucleotide sequence ID" value="NZ_BMVW01000001.1"/>
</dbReference>
<dbReference type="InterPro" id="IPR045732">
    <property type="entry name" value="DUF6086"/>
</dbReference>
<dbReference type="AlphaFoldDB" id="A0A918UE32"/>
<proteinExistence type="predicted"/>
<dbReference type="Proteomes" id="UP000622166">
    <property type="component" value="Unassembled WGS sequence"/>
</dbReference>
<evidence type="ECO:0000313" key="1">
    <source>
        <dbReference type="EMBL" id="GGY94068.1"/>
    </source>
</evidence>
<keyword evidence="2" id="KW-1185">Reference proteome</keyword>
<dbReference type="EMBL" id="BMVW01000001">
    <property type="protein sequence ID" value="GGY94068.1"/>
    <property type="molecule type" value="Genomic_DNA"/>
</dbReference>
<name>A0A918UE32_9ACTN</name>
<organism evidence="1 2">
    <name type="scientific">Streptomyces poonensis</name>
    <dbReference type="NCBI Taxonomy" id="68255"/>
    <lineage>
        <taxon>Bacteria</taxon>
        <taxon>Bacillati</taxon>
        <taxon>Actinomycetota</taxon>
        <taxon>Actinomycetes</taxon>
        <taxon>Kitasatosporales</taxon>
        <taxon>Streptomycetaceae</taxon>
        <taxon>Streptomyces</taxon>
    </lineage>
</organism>
<comment type="caution">
    <text evidence="1">The sequence shown here is derived from an EMBL/GenBank/DDBJ whole genome shotgun (WGS) entry which is preliminary data.</text>
</comment>
<dbReference type="Pfam" id="PF19564">
    <property type="entry name" value="DUF6086"/>
    <property type="match status" value="1"/>
</dbReference>
<gene>
    <name evidence="1" type="ORF">GCM10010365_10930</name>
</gene>
<sequence length="139" mass="15446">MSYIFTITETDEDVWEPALAVGQLFMGGVDALGQRILRVPTGLDDVSGDWVKVDPQLYGEFVTLALQRRGRSTHWEMIQLMDGVLPLMITLADKLGVEIPAGSLAEQAYLEWARDEDRVLSGHVWGNRDGTVSSEGPLW</sequence>
<protein>
    <submittedName>
        <fullName evidence="1">Uncharacterized protein</fullName>
    </submittedName>
</protein>
<evidence type="ECO:0000313" key="2">
    <source>
        <dbReference type="Proteomes" id="UP000622166"/>
    </source>
</evidence>
<accession>A0A918UE32</accession>
<reference evidence="1" key="2">
    <citation type="submission" date="2020-09" db="EMBL/GenBank/DDBJ databases">
        <authorList>
            <person name="Sun Q."/>
            <person name="Ohkuma M."/>
        </authorList>
    </citation>
    <scope>NUCLEOTIDE SEQUENCE</scope>
    <source>
        <strain evidence="1">JCM 4815</strain>
    </source>
</reference>
<reference evidence="1" key="1">
    <citation type="journal article" date="2014" name="Int. J. Syst. Evol. Microbiol.">
        <title>Complete genome sequence of Corynebacterium casei LMG S-19264T (=DSM 44701T), isolated from a smear-ripened cheese.</title>
        <authorList>
            <consortium name="US DOE Joint Genome Institute (JGI-PGF)"/>
            <person name="Walter F."/>
            <person name="Albersmeier A."/>
            <person name="Kalinowski J."/>
            <person name="Ruckert C."/>
        </authorList>
    </citation>
    <scope>NUCLEOTIDE SEQUENCE</scope>
    <source>
        <strain evidence="1">JCM 4815</strain>
    </source>
</reference>